<reference evidence="2 3" key="1">
    <citation type="submission" date="2014-11" db="EMBL/GenBank/DDBJ databases">
        <authorList>
            <person name="Urmite Genomes Urmite Genomes"/>
        </authorList>
    </citation>
    <scope>NUCLEOTIDE SEQUENCE [LARGE SCALE GENOMIC DNA]</scope>
    <source>
        <strain evidence="2 3">Oc5</strain>
    </source>
</reference>
<gene>
    <name evidence="2" type="ORF">BN997_00435</name>
</gene>
<dbReference type="InterPro" id="IPR006016">
    <property type="entry name" value="UspA"/>
</dbReference>
<keyword evidence="3" id="KW-1185">Reference proteome</keyword>
<dbReference type="InterPro" id="IPR014729">
    <property type="entry name" value="Rossmann-like_a/b/a_fold"/>
</dbReference>
<dbReference type="Proteomes" id="UP000040453">
    <property type="component" value="Unassembled WGS sequence"/>
</dbReference>
<dbReference type="InterPro" id="IPR052023">
    <property type="entry name" value="Histidine_kinase_KdpD"/>
</dbReference>
<dbReference type="EMBL" id="CDGG01000001">
    <property type="protein sequence ID" value="CEI80628.1"/>
    <property type="molecule type" value="Genomic_DNA"/>
</dbReference>
<dbReference type="GO" id="GO:0005886">
    <property type="term" value="C:plasma membrane"/>
    <property type="evidence" value="ECO:0007669"/>
    <property type="project" value="TreeGrafter"/>
</dbReference>
<dbReference type="Pfam" id="PF00582">
    <property type="entry name" value="Usp"/>
    <property type="match status" value="1"/>
</dbReference>
<dbReference type="SUPFAM" id="SSF52402">
    <property type="entry name" value="Adenine nucleotide alpha hydrolases-like"/>
    <property type="match status" value="1"/>
</dbReference>
<dbReference type="OrthoDB" id="9806130at2"/>
<dbReference type="GO" id="GO:0000155">
    <property type="term" value="F:phosphorelay sensor kinase activity"/>
    <property type="evidence" value="ECO:0007669"/>
    <property type="project" value="TreeGrafter"/>
</dbReference>
<dbReference type="PANTHER" id="PTHR45569:SF1">
    <property type="entry name" value="SENSOR PROTEIN KDPD"/>
    <property type="match status" value="1"/>
</dbReference>
<sequence length="230" mass="26665">MKKIRGRMDESILVCVYYGPNGERLIRRGHKLAQMMDCPLYVLTVDPLPYDEFDADKSGFVEHWKELCEELDVEEFIIRDKEKRSVKAIKDVAHTYNITQIIIGQSAQNRWEEITKGSFVNVLLREISFIDLHIVSVDRTLKSTDDTIYEKGVRAFIQEDGEVPGQYRLKFTRSKHNLYEGIFYKEIGTDFNNGVFKFVNNKGKTSQVHITENVCTGELKEPPNIDKSIH</sequence>
<dbReference type="RefSeq" id="WP_042529227.1">
    <property type="nucleotide sequence ID" value="NZ_CAXOIH010000008.1"/>
</dbReference>
<organism evidence="2 3">
    <name type="scientific">Oceanobacillus oncorhynchi</name>
    <dbReference type="NCBI Taxonomy" id="545501"/>
    <lineage>
        <taxon>Bacteria</taxon>
        <taxon>Bacillati</taxon>
        <taxon>Bacillota</taxon>
        <taxon>Bacilli</taxon>
        <taxon>Bacillales</taxon>
        <taxon>Bacillaceae</taxon>
        <taxon>Oceanobacillus</taxon>
    </lineage>
</organism>
<dbReference type="PANTHER" id="PTHR45569">
    <property type="entry name" value="SENSOR PROTEIN KDPD"/>
    <property type="match status" value="1"/>
</dbReference>
<evidence type="ECO:0000313" key="2">
    <source>
        <dbReference type="EMBL" id="CEI80628.1"/>
    </source>
</evidence>
<dbReference type="STRING" id="545501.BN997_00435"/>
<dbReference type="Gene3D" id="3.40.50.620">
    <property type="entry name" value="HUPs"/>
    <property type="match status" value="1"/>
</dbReference>
<name>A0A0A1MC21_9BACI</name>
<accession>A0A0A1MC21</accession>
<evidence type="ECO:0000313" key="3">
    <source>
        <dbReference type="Proteomes" id="UP000040453"/>
    </source>
</evidence>
<dbReference type="AlphaFoldDB" id="A0A0A1MC21"/>
<feature type="domain" description="UspA" evidence="1">
    <location>
        <begin position="11"/>
        <end position="127"/>
    </location>
</feature>
<protein>
    <submittedName>
        <fullName evidence="2">Sensor protein KdpD</fullName>
    </submittedName>
</protein>
<evidence type="ECO:0000259" key="1">
    <source>
        <dbReference type="Pfam" id="PF00582"/>
    </source>
</evidence>
<proteinExistence type="predicted"/>